<dbReference type="GO" id="GO:0016301">
    <property type="term" value="F:kinase activity"/>
    <property type="evidence" value="ECO:0007669"/>
    <property type="project" value="UniProtKB-KW"/>
</dbReference>
<sequence>METQIVKGLGETLVGALPGRAMSFIPKRSNLDSPTKLNVVDFVNLYISDMNLTFRSDSNAEDLEGSAGAGFYDRKKEALVECLKEKKLFKDTAAKLKADHEKAFESDNGEVGDRVT</sequence>
<organism evidence="1 2">
    <name type="scientific">Prunus yedoensis var. nudiflora</name>
    <dbReference type="NCBI Taxonomy" id="2094558"/>
    <lineage>
        <taxon>Eukaryota</taxon>
        <taxon>Viridiplantae</taxon>
        <taxon>Streptophyta</taxon>
        <taxon>Embryophyta</taxon>
        <taxon>Tracheophyta</taxon>
        <taxon>Spermatophyta</taxon>
        <taxon>Magnoliopsida</taxon>
        <taxon>eudicotyledons</taxon>
        <taxon>Gunneridae</taxon>
        <taxon>Pentapetalae</taxon>
        <taxon>rosids</taxon>
        <taxon>fabids</taxon>
        <taxon>Rosales</taxon>
        <taxon>Rosaceae</taxon>
        <taxon>Amygdaloideae</taxon>
        <taxon>Amygdaleae</taxon>
        <taxon>Prunus</taxon>
    </lineage>
</organism>
<protein>
    <submittedName>
        <fullName evidence="1">Alpha-glucan water dikinase</fullName>
    </submittedName>
</protein>
<dbReference type="PANTHER" id="PTHR46999:SF4">
    <property type="entry name" value="ALPHA-GLUCAN WATER DIKINASE 2"/>
    <property type="match status" value="1"/>
</dbReference>
<evidence type="ECO:0000313" key="2">
    <source>
        <dbReference type="Proteomes" id="UP000250321"/>
    </source>
</evidence>
<gene>
    <name evidence="1" type="ORF">Pyn_09798</name>
</gene>
<proteinExistence type="predicted"/>
<reference evidence="1 2" key="1">
    <citation type="submission" date="2018-02" db="EMBL/GenBank/DDBJ databases">
        <title>Draft genome of wild Prunus yedoensis var. nudiflora.</title>
        <authorList>
            <person name="Baek S."/>
            <person name="Kim J.-H."/>
            <person name="Choi K."/>
            <person name="Kim G.-B."/>
            <person name="Cho A."/>
            <person name="Jang H."/>
            <person name="Shin C.-H."/>
            <person name="Yu H.-J."/>
            <person name="Mun J.-H."/>
        </authorList>
    </citation>
    <scope>NUCLEOTIDE SEQUENCE [LARGE SCALE GENOMIC DNA]</scope>
    <source>
        <strain evidence="2">cv. Jeju island</strain>
        <tissue evidence="1">Leaf</tissue>
    </source>
</reference>
<keyword evidence="1" id="KW-0418">Kinase</keyword>
<dbReference type="AlphaFoldDB" id="A0A314Y4F4"/>
<dbReference type="EMBL" id="PJQY01001865">
    <property type="protein sequence ID" value="PQP98857.1"/>
    <property type="molecule type" value="Genomic_DNA"/>
</dbReference>
<keyword evidence="1" id="KW-0808">Transferase</keyword>
<comment type="caution">
    <text evidence="1">The sequence shown here is derived from an EMBL/GenBank/DDBJ whole genome shotgun (WGS) entry which is preliminary data.</text>
</comment>
<dbReference type="STRING" id="2094558.A0A314Y4F4"/>
<evidence type="ECO:0000313" key="1">
    <source>
        <dbReference type="EMBL" id="PQP98857.1"/>
    </source>
</evidence>
<dbReference type="PANTHER" id="PTHR46999">
    <property type="entry name" value="ALPHA-GLUCAN WATER DIKINASE 1, CHLOROPLASTIC-RELATED"/>
    <property type="match status" value="1"/>
</dbReference>
<dbReference type="OrthoDB" id="6123450at2759"/>
<accession>A0A314Y4F4</accession>
<keyword evidence="2" id="KW-1185">Reference proteome</keyword>
<dbReference type="Proteomes" id="UP000250321">
    <property type="component" value="Unassembled WGS sequence"/>
</dbReference>
<name>A0A314Y4F4_PRUYE</name>